<reference evidence="2" key="1">
    <citation type="submission" date="2023-08" db="EMBL/GenBank/DDBJ databases">
        <authorList>
            <person name="Messyasz A."/>
            <person name="Mannisto M.K."/>
            <person name="Kerkhof L.J."/>
            <person name="Haggblom M."/>
        </authorList>
    </citation>
    <scope>NUCLEOTIDE SEQUENCE</scope>
    <source>
        <strain evidence="2">M8UP39</strain>
    </source>
</reference>
<gene>
    <name evidence="2" type="ORF">RBB81_20900</name>
</gene>
<dbReference type="RefSeq" id="WP_353072003.1">
    <property type="nucleotide sequence ID" value="NZ_CP132938.1"/>
</dbReference>
<proteinExistence type="predicted"/>
<protein>
    <submittedName>
        <fullName evidence="2">Uncharacterized protein</fullName>
    </submittedName>
</protein>
<sequence>MSITGAVSELDKEISALNKEINRLTQIRESLLKSPAGESRPNISTAGKTQKRKYVRSAVTPAKTSSPAKKSNTRKKIAPVKASASVKATAPAKKRVVSAATRKKMSDAAKARAAVKSEPAK</sequence>
<feature type="region of interest" description="Disordered" evidence="1">
    <location>
        <begin position="31"/>
        <end position="121"/>
    </location>
</feature>
<dbReference type="KEGG" id="tgi:RBB81_20900"/>
<evidence type="ECO:0000256" key="1">
    <source>
        <dbReference type="SAM" id="MobiDB-lite"/>
    </source>
</evidence>
<dbReference type="AlphaFoldDB" id="A0AAU7YZL3"/>
<evidence type="ECO:0000313" key="2">
    <source>
        <dbReference type="EMBL" id="XCB22011.1"/>
    </source>
</evidence>
<dbReference type="EMBL" id="CP132938">
    <property type="protein sequence ID" value="XCB22011.1"/>
    <property type="molecule type" value="Genomic_DNA"/>
</dbReference>
<organism evidence="2">
    <name type="scientific">Tunturiibacter gelidiferens</name>
    <dbReference type="NCBI Taxonomy" id="3069689"/>
    <lineage>
        <taxon>Bacteria</taxon>
        <taxon>Pseudomonadati</taxon>
        <taxon>Acidobacteriota</taxon>
        <taxon>Terriglobia</taxon>
        <taxon>Terriglobales</taxon>
        <taxon>Acidobacteriaceae</taxon>
        <taxon>Tunturiibacter</taxon>
    </lineage>
</organism>
<accession>A0AAU7YZL3</accession>
<name>A0AAU7YZL3_9BACT</name>
<reference evidence="2" key="2">
    <citation type="journal article" date="2024" name="Environ. Microbiol.">
        <title>Genome analysis and description of Tunturibacter gen. nov. expands the diversity of Terriglobia in tundra soils.</title>
        <authorList>
            <person name="Messyasz A."/>
            <person name="Mannisto M.K."/>
            <person name="Kerkhof L.J."/>
            <person name="Haggblom M.M."/>
        </authorList>
    </citation>
    <scope>NUCLEOTIDE SEQUENCE</scope>
    <source>
        <strain evidence="2">M8UP39</strain>
    </source>
</reference>